<dbReference type="Pfam" id="PF20060">
    <property type="entry name" value="DUF6459"/>
    <property type="match status" value="1"/>
</dbReference>
<gene>
    <name evidence="2" type="ORF">BJ971_006874</name>
</gene>
<evidence type="ECO:0000256" key="1">
    <source>
        <dbReference type="SAM" id="MobiDB-lite"/>
    </source>
</evidence>
<sequence>MSTIEVTRQGPRPAIRLRPAPRREPLFDDERDPASLPSPDQLALDWAHLMAAGARPATAAEPPPPVTRTVVSGVSADAKLAVRRFVKLCVEVFNGYRPPAHLRRFSQPREAATVVAEGLSGAQRVAGVRPASSGRPRPRRPAPVAVLRLRLCEPRAGAVEAAVVLMIADRVWAMALRLELHEASWVATALRLI</sequence>
<evidence type="ECO:0000313" key="2">
    <source>
        <dbReference type="EMBL" id="MBB4766318.1"/>
    </source>
</evidence>
<dbReference type="AlphaFoldDB" id="A0A7W7I4I8"/>
<dbReference type="EMBL" id="JACHNH010000001">
    <property type="protein sequence ID" value="MBB4766318.1"/>
    <property type="molecule type" value="Genomic_DNA"/>
</dbReference>
<dbReference type="RefSeq" id="WP_221478899.1">
    <property type="nucleotide sequence ID" value="NZ_BOMK01000085.1"/>
</dbReference>
<evidence type="ECO:0000313" key="3">
    <source>
        <dbReference type="Proteomes" id="UP000578112"/>
    </source>
</evidence>
<feature type="region of interest" description="Disordered" evidence="1">
    <location>
        <begin position="1"/>
        <end position="37"/>
    </location>
</feature>
<comment type="caution">
    <text evidence="2">The sequence shown here is derived from an EMBL/GenBank/DDBJ whole genome shotgun (WGS) entry which is preliminary data.</text>
</comment>
<proteinExistence type="predicted"/>
<protein>
    <submittedName>
        <fullName evidence="2">Uncharacterized protein</fullName>
    </submittedName>
</protein>
<reference evidence="2 3" key="1">
    <citation type="submission" date="2020-08" db="EMBL/GenBank/DDBJ databases">
        <title>Sequencing the genomes of 1000 actinobacteria strains.</title>
        <authorList>
            <person name="Klenk H.-P."/>
        </authorList>
    </citation>
    <scope>NUCLEOTIDE SEQUENCE [LARGE SCALE GENOMIC DNA]</scope>
    <source>
        <strain evidence="2 3">DSM 43149</strain>
    </source>
</reference>
<organism evidence="2 3">
    <name type="scientific">Actinoplanes digitatis</name>
    <dbReference type="NCBI Taxonomy" id="1868"/>
    <lineage>
        <taxon>Bacteria</taxon>
        <taxon>Bacillati</taxon>
        <taxon>Actinomycetota</taxon>
        <taxon>Actinomycetes</taxon>
        <taxon>Micromonosporales</taxon>
        <taxon>Micromonosporaceae</taxon>
        <taxon>Actinoplanes</taxon>
    </lineage>
</organism>
<dbReference type="InterPro" id="IPR045596">
    <property type="entry name" value="DUF6459"/>
</dbReference>
<dbReference type="Proteomes" id="UP000578112">
    <property type="component" value="Unassembled WGS sequence"/>
</dbReference>
<keyword evidence="3" id="KW-1185">Reference proteome</keyword>
<name>A0A7W7I4I8_9ACTN</name>
<accession>A0A7W7I4I8</accession>